<dbReference type="Proteomes" id="UP000192917">
    <property type="component" value="Unassembled WGS sequence"/>
</dbReference>
<accession>A0A1Y6CPY0</accession>
<gene>
    <name evidence="2" type="ORF">SAMN05428998_14436</name>
</gene>
<reference evidence="2 3" key="1">
    <citation type="submission" date="2017-04" db="EMBL/GenBank/DDBJ databases">
        <authorList>
            <person name="Afonso C.L."/>
            <person name="Miller P.J."/>
            <person name="Scott M.A."/>
            <person name="Spackman E."/>
            <person name="Goraichik I."/>
            <person name="Dimitrov K.M."/>
            <person name="Suarez D.L."/>
            <person name="Swayne D.E."/>
        </authorList>
    </citation>
    <scope>NUCLEOTIDE SEQUENCE [LARGE SCALE GENOMIC DNA]</scope>
    <source>
        <strain evidence="2 3">USBA 355</strain>
    </source>
</reference>
<proteinExistence type="predicted"/>
<dbReference type="AlphaFoldDB" id="A0A1Y6CPY0"/>
<evidence type="ECO:0000313" key="2">
    <source>
        <dbReference type="EMBL" id="SMF81706.1"/>
    </source>
</evidence>
<evidence type="ECO:0000313" key="3">
    <source>
        <dbReference type="Proteomes" id="UP000192917"/>
    </source>
</evidence>
<keyword evidence="3" id="KW-1185">Reference proteome</keyword>
<feature type="domain" description="DUF7007" evidence="1">
    <location>
        <begin position="12"/>
        <end position="126"/>
    </location>
</feature>
<dbReference type="STRING" id="560819.SAMN05428998_14436"/>
<dbReference type="RefSeq" id="WP_089229851.1">
    <property type="nucleotide sequence ID" value="NZ_FWZX01000044.1"/>
</dbReference>
<name>A0A1Y6CPY0_9PROT</name>
<organism evidence="2 3">
    <name type="scientific">Tistlia consotensis USBA 355</name>
    <dbReference type="NCBI Taxonomy" id="560819"/>
    <lineage>
        <taxon>Bacteria</taxon>
        <taxon>Pseudomonadati</taxon>
        <taxon>Pseudomonadota</taxon>
        <taxon>Alphaproteobacteria</taxon>
        <taxon>Rhodospirillales</taxon>
        <taxon>Rhodovibrionaceae</taxon>
        <taxon>Tistlia</taxon>
    </lineage>
</organism>
<dbReference type="EMBL" id="FWZX01000044">
    <property type="protein sequence ID" value="SMF81706.1"/>
    <property type="molecule type" value="Genomic_DNA"/>
</dbReference>
<dbReference type="Pfam" id="PF22653">
    <property type="entry name" value="DUF7007"/>
    <property type="match status" value="1"/>
</dbReference>
<evidence type="ECO:0000259" key="1">
    <source>
        <dbReference type="Pfam" id="PF22653"/>
    </source>
</evidence>
<protein>
    <recommendedName>
        <fullName evidence="1">DUF7007 domain-containing protein</fullName>
    </recommendedName>
</protein>
<sequence length="205" mass="23424">MQRERMIFPNERPVHTPWGVADYAREYAEGIVFYGTPSHGGFKLSAERLAQMHHALRERGGWFEEDCAWAKVAFAFPECFADEQREAAIRTLKDWCPDEYEAVTGETLASGDSYIKDQCLFHECHAQDWVVISAIRSDQHSGMVECIATLGGKRGEWGRSDTERRRYLVPDTEYDRRGKFGFVIDPDRHALCDGPSSFIARRAAL</sequence>
<dbReference type="InterPro" id="IPR054276">
    <property type="entry name" value="DUF7007"/>
</dbReference>